<feature type="compositionally biased region" description="Acidic residues" evidence="3">
    <location>
        <begin position="134"/>
        <end position="143"/>
    </location>
</feature>
<feature type="region of interest" description="Disordered" evidence="3">
    <location>
        <begin position="131"/>
        <end position="152"/>
    </location>
</feature>
<dbReference type="PANTHER" id="PTHR37175">
    <property type="entry name" value="BNAA08G28800D PROTEIN"/>
    <property type="match status" value="1"/>
</dbReference>
<dbReference type="InterPro" id="IPR018108">
    <property type="entry name" value="MCP_transmembrane"/>
</dbReference>
<gene>
    <name evidence="4" type="ORF">ISN44_As01g006380</name>
</gene>
<comment type="similarity">
    <text evidence="2">Belongs to the mitochondrial carrier (TC 2.A.29) family.</text>
</comment>
<dbReference type="EMBL" id="JAEFBJ010000001">
    <property type="protein sequence ID" value="KAG7653362.1"/>
    <property type="molecule type" value="Genomic_DNA"/>
</dbReference>
<keyword evidence="5" id="KW-1185">Reference proteome</keyword>
<evidence type="ECO:0000256" key="1">
    <source>
        <dbReference type="PROSITE-ProRule" id="PRU00282"/>
    </source>
</evidence>
<dbReference type="PROSITE" id="PS50920">
    <property type="entry name" value="SOLCAR"/>
    <property type="match status" value="1"/>
</dbReference>
<dbReference type="GO" id="GO:0016020">
    <property type="term" value="C:membrane"/>
    <property type="evidence" value="ECO:0007669"/>
    <property type="project" value="UniProtKB-UniRule"/>
</dbReference>
<protein>
    <submittedName>
        <fullName evidence="4">Mitochondrial substrate/solute carrier</fullName>
    </submittedName>
</protein>
<dbReference type="OrthoDB" id="1933769at2759"/>
<dbReference type="AlphaFoldDB" id="A0A8T2H2N4"/>
<reference evidence="4 5" key="1">
    <citation type="submission" date="2020-12" db="EMBL/GenBank/DDBJ databases">
        <title>Concerted genomic and epigenomic changes stabilize Arabidopsis allopolyploids.</title>
        <authorList>
            <person name="Chen Z."/>
        </authorList>
    </citation>
    <scope>NUCLEOTIDE SEQUENCE [LARGE SCALE GENOMIC DNA]</scope>
    <source>
        <strain evidence="4">As9502</strain>
        <tissue evidence="4">Leaf</tissue>
    </source>
</reference>
<keyword evidence="1" id="KW-0472">Membrane</keyword>
<organism evidence="4 5">
    <name type="scientific">Arabidopsis suecica</name>
    <name type="common">Swedish thale-cress</name>
    <name type="synonym">Cardaminopsis suecica</name>
    <dbReference type="NCBI Taxonomy" id="45249"/>
    <lineage>
        <taxon>Eukaryota</taxon>
        <taxon>Viridiplantae</taxon>
        <taxon>Streptophyta</taxon>
        <taxon>Embryophyta</taxon>
        <taxon>Tracheophyta</taxon>
        <taxon>Spermatophyta</taxon>
        <taxon>Magnoliopsida</taxon>
        <taxon>eudicotyledons</taxon>
        <taxon>Gunneridae</taxon>
        <taxon>Pentapetalae</taxon>
        <taxon>rosids</taxon>
        <taxon>malvids</taxon>
        <taxon>Brassicales</taxon>
        <taxon>Brassicaceae</taxon>
        <taxon>Camelineae</taxon>
        <taxon>Arabidopsis</taxon>
    </lineage>
</organism>
<evidence type="ECO:0000313" key="5">
    <source>
        <dbReference type="Proteomes" id="UP000694251"/>
    </source>
</evidence>
<evidence type="ECO:0000256" key="2">
    <source>
        <dbReference type="RuleBase" id="RU000488"/>
    </source>
</evidence>
<keyword evidence="1 2" id="KW-0812">Transmembrane</keyword>
<proteinExistence type="inferred from homology"/>
<name>A0A8T2H2N4_ARASU</name>
<dbReference type="Pfam" id="PF00153">
    <property type="entry name" value="Mito_carr"/>
    <property type="match status" value="1"/>
</dbReference>
<feature type="repeat" description="Solcar" evidence="1">
    <location>
        <begin position="16"/>
        <end position="102"/>
    </location>
</feature>
<dbReference type="Pfam" id="PF06910">
    <property type="entry name" value="MEA1"/>
    <property type="match status" value="1"/>
</dbReference>
<dbReference type="Proteomes" id="UP000694251">
    <property type="component" value="Chromosome 1"/>
</dbReference>
<keyword evidence="2" id="KW-0813">Transport</keyword>
<dbReference type="PANTHER" id="PTHR37175:SF1">
    <property type="entry name" value="CONSTANS-LIKE PROTEIN-RELATED"/>
    <property type="match status" value="1"/>
</dbReference>
<evidence type="ECO:0000256" key="3">
    <source>
        <dbReference type="SAM" id="MobiDB-lite"/>
    </source>
</evidence>
<sequence>MAVEVSTAEKFKEKDLQFWQLMIAGSVAGSVKHMTMFPVRITNQRMLDRSYSQRHVGFRQALRSVIQTEGPSALYRGIPLTSFISPSTEQLLPSRRQAIEASMEENNNAGSDSDSNSVEDSQDYYEPISAVDLDNADDDEEDSYLPVGGDGLSNGHCMIPEAEEGISSISINEHAESAEETETETEREEIRRAFEEDERRRRSPLVAENAVRVMEAMRAISFPGTAPDWASDVNEDRWIDQLRRLRSTSQ</sequence>
<evidence type="ECO:0000313" key="4">
    <source>
        <dbReference type="EMBL" id="KAG7653362.1"/>
    </source>
</evidence>
<accession>A0A8T2H2N4</accession>
<comment type="caution">
    <text evidence="4">The sequence shown here is derived from an EMBL/GenBank/DDBJ whole genome shotgun (WGS) entry which is preliminary data.</text>
</comment>